<dbReference type="EMBL" id="FNOM01000002">
    <property type="protein sequence ID" value="SDW44974.1"/>
    <property type="molecule type" value="Genomic_DNA"/>
</dbReference>
<dbReference type="RefSeq" id="WP_143033457.1">
    <property type="nucleotide sequence ID" value="NZ_CP061498.1"/>
</dbReference>
<dbReference type="Gene3D" id="3.20.20.140">
    <property type="entry name" value="Metal-dependent hydrolases"/>
    <property type="match status" value="1"/>
</dbReference>
<reference evidence="1 2" key="1">
    <citation type="submission" date="2016-10" db="EMBL/GenBank/DDBJ databases">
        <authorList>
            <person name="de Groot N.N."/>
        </authorList>
    </citation>
    <scope>NUCLEOTIDE SEQUENCE [LARGE SCALE GENOMIC DNA]</scope>
    <source>
        <strain evidence="1 2">CGMCC 1.8894</strain>
    </source>
</reference>
<dbReference type="AlphaFoldDB" id="A0A1H2TNX5"/>
<sequence length="234" mass="25215">MAQCLDADGIGHIGQLHRRQPQIAAEFPAENEATAKSRDDRLFHRLARRDDRRCGQRDAAPRDGITPEDAATIPGAHAVEVYNHTSGVHAARGSGSYFLDALLNTGRRINALACDDAHFNVPGRPMADAFGGWVVVRAVHNTAPALLAALKAGAYYATQGPQFHRVTISGNALDIACSPVAHVALLGRGARVEHAFGHHMTAACLRLTRFEGDWARHVLTDAQGRQARSNSILL</sequence>
<proteinExistence type="predicted"/>
<gene>
    <name evidence="1" type="ORF">SAMN04488238_102103</name>
</gene>
<dbReference type="Proteomes" id="UP000198539">
    <property type="component" value="Unassembled WGS sequence"/>
</dbReference>
<protein>
    <submittedName>
        <fullName evidence="1">Uncharacterized protein</fullName>
    </submittedName>
</protein>
<name>A0A1H2TNX5_9RHOB</name>
<evidence type="ECO:0000313" key="2">
    <source>
        <dbReference type="Proteomes" id="UP000198539"/>
    </source>
</evidence>
<dbReference type="OrthoDB" id="9808747at2"/>
<accession>A0A1H2TNX5</accession>
<organism evidence="1 2">
    <name type="scientific">Roseicitreum antarcticum</name>
    <dbReference type="NCBI Taxonomy" id="564137"/>
    <lineage>
        <taxon>Bacteria</taxon>
        <taxon>Pseudomonadati</taxon>
        <taxon>Pseudomonadota</taxon>
        <taxon>Alphaproteobacteria</taxon>
        <taxon>Rhodobacterales</taxon>
        <taxon>Paracoccaceae</taxon>
        <taxon>Roseicitreum</taxon>
    </lineage>
</organism>
<evidence type="ECO:0000313" key="1">
    <source>
        <dbReference type="EMBL" id="SDW44974.1"/>
    </source>
</evidence>
<keyword evidence="2" id="KW-1185">Reference proteome</keyword>